<accession>A0A399F2F6</accession>
<keyword evidence="2" id="KW-1185">Reference proteome</keyword>
<organism evidence="1 2">
    <name type="scientific">Calidithermus terrae</name>
    <dbReference type="NCBI Taxonomy" id="1408545"/>
    <lineage>
        <taxon>Bacteria</taxon>
        <taxon>Thermotogati</taxon>
        <taxon>Deinococcota</taxon>
        <taxon>Deinococci</taxon>
        <taxon>Thermales</taxon>
        <taxon>Thermaceae</taxon>
        <taxon>Calidithermus</taxon>
    </lineage>
</organism>
<dbReference type="AlphaFoldDB" id="A0A399F2F6"/>
<proteinExistence type="predicted"/>
<name>A0A399F2F6_9DEIN</name>
<dbReference type="RefSeq" id="WP_119313796.1">
    <property type="nucleotide sequence ID" value="NZ_QXDL01000013.1"/>
</dbReference>
<reference evidence="1 2" key="1">
    <citation type="submission" date="2018-08" db="EMBL/GenBank/DDBJ databases">
        <title>Meiothermus terrae DSM 26712 genome sequencing project.</title>
        <authorList>
            <person name="Da Costa M.S."/>
            <person name="Albuquerque L."/>
            <person name="Raposo P."/>
            <person name="Froufe H.J.C."/>
            <person name="Barroso C.S."/>
            <person name="Egas C."/>
        </authorList>
    </citation>
    <scope>NUCLEOTIDE SEQUENCE [LARGE SCALE GENOMIC DNA]</scope>
    <source>
        <strain evidence="1 2">DSM 26712</strain>
    </source>
</reference>
<dbReference type="Proteomes" id="UP000265715">
    <property type="component" value="Unassembled WGS sequence"/>
</dbReference>
<protein>
    <submittedName>
        <fullName evidence="1">Uncharacterized protein</fullName>
    </submittedName>
</protein>
<evidence type="ECO:0000313" key="2">
    <source>
        <dbReference type="Proteomes" id="UP000265715"/>
    </source>
</evidence>
<sequence>MVSHKTLTLVALCALALPACTKREARIRVTAEVSGPTLNLSAVLEGADGQSLSGALVKLTDPGGAVGLVSFDARKNAYALTAPALEGEYRLEADSLGSGRQRLSFPVQVFPTEPGVVSVQDGEGSKAEEFKKLRAGTPIRVEWRPVEGAERYLLELRQGGKAVGSVAVSGGYSYVIPPNTFQASAVGAAATVQVTASAQSGDLDYSRGYLSYTSTQGPSYSFQVVP</sequence>
<gene>
    <name evidence="1" type="ORF">Mterra_00572</name>
</gene>
<dbReference type="EMBL" id="QXDL01000013">
    <property type="protein sequence ID" value="RIH90263.1"/>
    <property type="molecule type" value="Genomic_DNA"/>
</dbReference>
<evidence type="ECO:0000313" key="1">
    <source>
        <dbReference type="EMBL" id="RIH90263.1"/>
    </source>
</evidence>
<comment type="caution">
    <text evidence="1">The sequence shown here is derived from an EMBL/GenBank/DDBJ whole genome shotgun (WGS) entry which is preliminary data.</text>
</comment>